<feature type="signal peptide" evidence="1">
    <location>
        <begin position="1"/>
        <end position="33"/>
    </location>
</feature>
<protein>
    <submittedName>
        <fullName evidence="2">Uncharacterized protein</fullName>
    </submittedName>
</protein>
<keyword evidence="1" id="KW-0732">Signal</keyword>
<evidence type="ECO:0000313" key="3">
    <source>
        <dbReference type="Proteomes" id="UP001164459"/>
    </source>
</evidence>
<keyword evidence="3" id="KW-1185">Reference proteome</keyword>
<feature type="chain" id="PRO_5046919645" evidence="1">
    <location>
        <begin position="34"/>
        <end position="226"/>
    </location>
</feature>
<accession>A0ABY7H4D2</accession>
<gene>
    <name evidence="2" type="ORF">O0S08_49085</name>
</gene>
<sequence length="226" mass="24440">MTNAPRRSRGPEPRRLVGLALVIVAACTPPVPAPVPPLPQSQSCPRYTQLRRFEADTPLVGPIEGEGLPSDLAGTGRWKASRRTDTGTIALYVAEALDGLRLSLVRFDAQLRQVGPAVLVARYPDPNTWTIWHAHLAWWPGGVAVSWALSPIARHGATRHPHGFVALLTESAQVLGAAAIGPVHVAPVLTVTSQGIEVLHDDARRNKRRTAARLTCDRLMFPTPPQ</sequence>
<organism evidence="2 3">
    <name type="scientific">Nannocystis punicea</name>
    <dbReference type="NCBI Taxonomy" id="2995304"/>
    <lineage>
        <taxon>Bacteria</taxon>
        <taxon>Pseudomonadati</taxon>
        <taxon>Myxococcota</taxon>
        <taxon>Polyangia</taxon>
        <taxon>Nannocystales</taxon>
        <taxon>Nannocystaceae</taxon>
        <taxon>Nannocystis</taxon>
    </lineage>
</organism>
<proteinExistence type="predicted"/>
<dbReference type="RefSeq" id="WP_269036477.1">
    <property type="nucleotide sequence ID" value="NZ_CP114040.1"/>
</dbReference>
<dbReference type="Proteomes" id="UP001164459">
    <property type="component" value="Chromosome"/>
</dbReference>
<reference evidence="2" key="1">
    <citation type="submission" date="2022-11" db="EMBL/GenBank/DDBJ databases">
        <title>Minimal conservation of predation-associated metabolite biosynthetic gene clusters underscores biosynthetic potential of Myxococcota including descriptions for ten novel species: Archangium lansinium sp. nov., Myxococcus landrumus sp. nov., Nannocystis bai.</title>
        <authorList>
            <person name="Ahearne A."/>
            <person name="Stevens C."/>
            <person name="Dowd S."/>
        </authorList>
    </citation>
    <scope>NUCLEOTIDE SEQUENCE</scope>
    <source>
        <strain evidence="2">Fl3</strain>
    </source>
</reference>
<name>A0ABY7H4D2_9BACT</name>
<evidence type="ECO:0000313" key="2">
    <source>
        <dbReference type="EMBL" id="WAS94140.1"/>
    </source>
</evidence>
<evidence type="ECO:0000256" key="1">
    <source>
        <dbReference type="SAM" id="SignalP"/>
    </source>
</evidence>
<dbReference type="EMBL" id="CP114040">
    <property type="protein sequence ID" value="WAS94140.1"/>
    <property type="molecule type" value="Genomic_DNA"/>
</dbReference>
<dbReference type="PROSITE" id="PS51257">
    <property type="entry name" value="PROKAR_LIPOPROTEIN"/>
    <property type="match status" value="1"/>
</dbReference>